<keyword evidence="1" id="KW-1133">Transmembrane helix</keyword>
<keyword evidence="1" id="KW-0812">Transmembrane</keyword>
<evidence type="ECO:0000313" key="2">
    <source>
        <dbReference type="EMBL" id="MBE9399070.1"/>
    </source>
</evidence>
<reference evidence="2" key="1">
    <citation type="submission" date="2020-10" db="EMBL/GenBank/DDBJ databases">
        <title>Bacterium isolated from coastal waters sediment.</title>
        <authorList>
            <person name="Chen R.-J."/>
            <person name="Lu D.-C."/>
            <person name="Zhu K.-L."/>
            <person name="Du Z.-J."/>
        </authorList>
    </citation>
    <scope>NUCLEOTIDE SEQUENCE</scope>
    <source>
        <strain evidence="2">N1Y112</strain>
    </source>
</reference>
<sequence length="198" mass="22516">MALPKRNIALRILYGMSMLGMFGFLFWQSLPFDANGKNLFANQRPSVPDSSTTHTAVKRYETVKLYTRKVGGITRTLDLSTHLNSQIDQHWLDFANSALAADLPLHNQQVYAVYHNYDNQRSTVQLTLGFIHAGNRQYPSVVTLAAGRYLKLPRISVLDGWQQAETLPGPLRLQTDYEIYQLDPDFQPESQITFLALK</sequence>
<comment type="caution">
    <text evidence="2">The sequence shown here is derived from an EMBL/GenBank/DDBJ whole genome shotgun (WGS) entry which is preliminary data.</text>
</comment>
<protein>
    <submittedName>
        <fullName evidence="2">Uncharacterized protein</fullName>
    </submittedName>
</protein>
<gene>
    <name evidence="2" type="ORF">IOQ59_17560</name>
</gene>
<dbReference type="EMBL" id="JADEYS010000021">
    <property type="protein sequence ID" value="MBE9399070.1"/>
    <property type="molecule type" value="Genomic_DNA"/>
</dbReference>
<name>A0A8J7FCL9_9GAMM</name>
<dbReference type="RefSeq" id="WP_193954758.1">
    <property type="nucleotide sequence ID" value="NZ_JADEYS010000021.1"/>
</dbReference>
<accession>A0A8J7FCL9</accession>
<keyword evidence="3" id="KW-1185">Reference proteome</keyword>
<keyword evidence="1" id="KW-0472">Membrane</keyword>
<dbReference type="Proteomes" id="UP000640333">
    <property type="component" value="Unassembled WGS sequence"/>
</dbReference>
<proteinExistence type="predicted"/>
<organism evidence="2 3">
    <name type="scientific">Pontibacterium sinense</name>
    <dbReference type="NCBI Taxonomy" id="2781979"/>
    <lineage>
        <taxon>Bacteria</taxon>
        <taxon>Pseudomonadati</taxon>
        <taxon>Pseudomonadota</taxon>
        <taxon>Gammaproteobacteria</taxon>
        <taxon>Oceanospirillales</taxon>
        <taxon>Oceanospirillaceae</taxon>
        <taxon>Pontibacterium</taxon>
    </lineage>
</organism>
<feature type="transmembrane region" description="Helical" evidence="1">
    <location>
        <begin position="12"/>
        <end position="30"/>
    </location>
</feature>
<dbReference type="AlphaFoldDB" id="A0A8J7FCL9"/>
<evidence type="ECO:0000313" key="3">
    <source>
        <dbReference type="Proteomes" id="UP000640333"/>
    </source>
</evidence>
<evidence type="ECO:0000256" key="1">
    <source>
        <dbReference type="SAM" id="Phobius"/>
    </source>
</evidence>